<evidence type="ECO:0000313" key="1">
    <source>
        <dbReference type="EMBL" id="GAA1614296.1"/>
    </source>
</evidence>
<organism evidence="1 2">
    <name type="scientific">Nonomuraea maheshkhaliensis</name>
    <dbReference type="NCBI Taxonomy" id="419590"/>
    <lineage>
        <taxon>Bacteria</taxon>
        <taxon>Bacillati</taxon>
        <taxon>Actinomycetota</taxon>
        <taxon>Actinomycetes</taxon>
        <taxon>Streptosporangiales</taxon>
        <taxon>Streptosporangiaceae</taxon>
        <taxon>Nonomuraea</taxon>
    </lineage>
</organism>
<comment type="caution">
    <text evidence="1">The sequence shown here is derived from an EMBL/GenBank/DDBJ whole genome shotgun (WGS) entry which is preliminary data.</text>
</comment>
<dbReference type="RefSeq" id="WP_346101479.1">
    <property type="nucleotide sequence ID" value="NZ_BAAAMU010000003.1"/>
</dbReference>
<gene>
    <name evidence="1" type="ORF">GCM10009733_008120</name>
</gene>
<protein>
    <submittedName>
        <fullName evidence="1">Uncharacterized protein</fullName>
    </submittedName>
</protein>
<dbReference type="EMBL" id="BAAAMU010000003">
    <property type="protein sequence ID" value="GAA1614296.1"/>
    <property type="molecule type" value="Genomic_DNA"/>
</dbReference>
<accession>A0ABN2EQ23</accession>
<reference evidence="1 2" key="1">
    <citation type="journal article" date="2019" name="Int. J. Syst. Evol. Microbiol.">
        <title>The Global Catalogue of Microorganisms (GCM) 10K type strain sequencing project: providing services to taxonomists for standard genome sequencing and annotation.</title>
        <authorList>
            <consortium name="The Broad Institute Genomics Platform"/>
            <consortium name="The Broad Institute Genome Sequencing Center for Infectious Disease"/>
            <person name="Wu L."/>
            <person name="Ma J."/>
        </authorList>
    </citation>
    <scope>NUCLEOTIDE SEQUENCE [LARGE SCALE GENOMIC DNA]</scope>
    <source>
        <strain evidence="1 2">JCM 13929</strain>
    </source>
</reference>
<proteinExistence type="predicted"/>
<sequence length="52" mass="5988">MAAEEHQVVVLDEYEDGPAFDDLAGVDGIERRSFSGYDDPWQHNRLWRVAQP</sequence>
<keyword evidence="2" id="KW-1185">Reference proteome</keyword>
<evidence type="ECO:0000313" key="2">
    <source>
        <dbReference type="Proteomes" id="UP001500064"/>
    </source>
</evidence>
<dbReference type="Proteomes" id="UP001500064">
    <property type="component" value="Unassembled WGS sequence"/>
</dbReference>
<name>A0ABN2EQ23_9ACTN</name>